<protein>
    <submittedName>
        <fullName evidence="3">Chanoclavine-I aldehyde reductase fgaOx3 like protein</fullName>
    </submittedName>
</protein>
<evidence type="ECO:0000256" key="1">
    <source>
        <dbReference type="ARBA" id="ARBA00022630"/>
    </source>
</evidence>
<gene>
    <name evidence="3" type="ORF">HYQ45_002777</name>
</gene>
<keyword evidence="1" id="KW-0285">Flavoprotein</keyword>
<dbReference type="GO" id="GO:0003959">
    <property type="term" value="F:NADPH dehydrogenase activity"/>
    <property type="evidence" value="ECO:0007669"/>
    <property type="project" value="TreeGrafter"/>
</dbReference>
<dbReference type="PANTHER" id="PTHR22893">
    <property type="entry name" value="NADH OXIDOREDUCTASE-RELATED"/>
    <property type="match status" value="1"/>
</dbReference>
<dbReference type="InterPro" id="IPR045247">
    <property type="entry name" value="Oye-like"/>
</dbReference>
<dbReference type="GO" id="GO:0010181">
    <property type="term" value="F:FMN binding"/>
    <property type="evidence" value="ECO:0007669"/>
    <property type="project" value="InterPro"/>
</dbReference>
<dbReference type="PANTHER" id="PTHR22893:SF91">
    <property type="entry name" value="NADPH DEHYDROGENASE 2-RELATED"/>
    <property type="match status" value="1"/>
</dbReference>
<evidence type="ECO:0000313" key="3">
    <source>
        <dbReference type="EMBL" id="KAG7140474.1"/>
    </source>
</evidence>
<sequence length="198" mass="21917">MDASSPGPEEMIDSAIWSCPGDSRTAAQNAIRAGFDGVEMHGVDEYFVGRFSQDTVNQRTDSRGCSVDNRSRFALKVVKAVTNAIGSNKVGMRLISHTVRGLVELNISYLRLIESRVNNKVDCEQTEGIEFALDIWQDQGPVFVAGGYDGARARSAVDGEHQDRDTLIVFGRYFLSSPDLVYRLQHGIEPNEYDCSTF</sequence>
<dbReference type="AlphaFoldDB" id="A0A8I2ZX13"/>
<feature type="domain" description="NADH:flavin oxidoreductase/NADH oxidase N-terminal" evidence="2">
    <location>
        <begin position="24"/>
        <end position="96"/>
    </location>
</feature>
<organism evidence="3 4">
    <name type="scientific">Verticillium longisporum</name>
    <name type="common">Verticillium dahliae var. longisporum</name>
    <dbReference type="NCBI Taxonomy" id="100787"/>
    <lineage>
        <taxon>Eukaryota</taxon>
        <taxon>Fungi</taxon>
        <taxon>Dikarya</taxon>
        <taxon>Ascomycota</taxon>
        <taxon>Pezizomycotina</taxon>
        <taxon>Sordariomycetes</taxon>
        <taxon>Hypocreomycetidae</taxon>
        <taxon>Glomerellales</taxon>
        <taxon>Plectosphaerellaceae</taxon>
        <taxon>Verticillium</taxon>
    </lineage>
</organism>
<dbReference type="EMBL" id="JAEMWZ010000044">
    <property type="protein sequence ID" value="KAG7140474.1"/>
    <property type="molecule type" value="Genomic_DNA"/>
</dbReference>
<proteinExistence type="predicted"/>
<evidence type="ECO:0000313" key="4">
    <source>
        <dbReference type="Proteomes" id="UP000689129"/>
    </source>
</evidence>
<dbReference type="Proteomes" id="UP000689129">
    <property type="component" value="Unassembled WGS sequence"/>
</dbReference>
<comment type="caution">
    <text evidence="3">The sequence shown here is derived from an EMBL/GenBank/DDBJ whole genome shotgun (WGS) entry which is preliminary data.</text>
</comment>
<name>A0A8I2ZX13_VERLO</name>
<evidence type="ECO:0000259" key="2">
    <source>
        <dbReference type="Pfam" id="PF00724"/>
    </source>
</evidence>
<dbReference type="InterPro" id="IPR001155">
    <property type="entry name" value="OxRdtase_FMN_N"/>
</dbReference>
<accession>A0A8I2ZX13</accession>
<reference evidence="3" key="1">
    <citation type="journal article" date="2021" name="Mol. Plant Pathol.">
        <title>A 20-kb lineage-specific genomic region tames virulence in pathogenic amphidiploid Verticillium longisporum.</title>
        <authorList>
            <person name="Harting R."/>
            <person name="Starke J."/>
            <person name="Kusch H."/>
            <person name="Poggeler S."/>
            <person name="Maurus I."/>
            <person name="Schluter R."/>
            <person name="Landesfeind M."/>
            <person name="Bulla I."/>
            <person name="Nowrousian M."/>
            <person name="de Jonge R."/>
            <person name="Stahlhut G."/>
            <person name="Hoff K.J."/>
            <person name="Asshauer K.P."/>
            <person name="Thurmer A."/>
            <person name="Stanke M."/>
            <person name="Daniel R."/>
            <person name="Morgenstern B."/>
            <person name="Thomma B.P.H.J."/>
            <person name="Kronstad J.W."/>
            <person name="Braus-Stromeyer S.A."/>
            <person name="Braus G.H."/>
        </authorList>
    </citation>
    <scope>NUCLEOTIDE SEQUENCE</scope>
    <source>
        <strain evidence="3">Vl32</strain>
    </source>
</reference>
<dbReference type="Pfam" id="PF00724">
    <property type="entry name" value="Oxidored_FMN"/>
    <property type="match status" value="1"/>
</dbReference>
<dbReference type="OrthoDB" id="276546at2759"/>